<dbReference type="AlphaFoldDB" id="A0A327ZV61"/>
<proteinExistence type="predicted"/>
<gene>
    <name evidence="2" type="ORF">BHU61_00910</name>
</gene>
<evidence type="ECO:0000313" key="3">
    <source>
        <dbReference type="Proteomes" id="UP000249808"/>
    </source>
</evidence>
<keyword evidence="3" id="KW-1185">Reference proteome</keyword>
<reference evidence="2 3" key="1">
    <citation type="journal article" date="2018" name="Front. Microbiol.">
        <title>Description and Comparative Genomics of Macrococcus caseolyticus subsp. hominis subsp. nov., Macrococcus goetzii sp. nov., Macrococcus epidermidis sp. nov., and Macrococcus bohemicus sp. nov., Novel Macrococci From Human Clinical Material With Virulence Potential and Suspected Uptake of Foreign DNA by Natural Transformation.</title>
        <authorList>
            <person name="Maslanova I."/>
            <person name="Wertheimer Z."/>
            <person name="Sedlacek I."/>
            <person name="Svec P."/>
            <person name="Indrakova A."/>
            <person name="Kovarovic V."/>
            <person name="Schumann P."/>
            <person name="Sproer C."/>
            <person name="Kralova S."/>
            <person name="Sedo O."/>
            <person name="Kristofova L."/>
            <person name="Vrbovska V."/>
            <person name="Fuzik T."/>
            <person name="Petras P."/>
            <person name="Zdrahal Z."/>
            <person name="Ruzickova V."/>
            <person name="Doskar J."/>
            <person name="Pantucek R."/>
        </authorList>
    </citation>
    <scope>NUCLEOTIDE SEQUENCE [LARGE SCALE GENOMIC DNA]</scope>
    <source>
        <strain evidence="2 3">01/688</strain>
    </source>
</reference>
<comment type="caution">
    <text evidence="2">The sequence shown here is derived from an EMBL/GenBank/DDBJ whole genome shotgun (WGS) entry which is preliminary data.</text>
</comment>
<name>A0A327ZV61_9STAP</name>
<dbReference type="PANTHER" id="PTHR41271:SF1">
    <property type="entry name" value="DUF402 DOMAIN-CONTAINING PROTEIN"/>
    <property type="match status" value="1"/>
</dbReference>
<sequence>MKTKYIDKRSWRRLIRKEYHEIAVKDEQFEGIIGEIIMEKVKSPLVVNIIGEDIVVADDGYRWLQILPKDKHYSITVMYNRESQPIQYYIDINEENFPELGQARTHDLYLDVLVLPDGRYELVDEQDAKRALRKKEITKAQYDFAYQTANEIMQHVKTNFGDLEKLAVYCKEKIEK</sequence>
<evidence type="ECO:0000259" key="1">
    <source>
        <dbReference type="Pfam" id="PF04167"/>
    </source>
</evidence>
<protein>
    <recommendedName>
        <fullName evidence="1">DUF402 domain-containing protein</fullName>
    </recommendedName>
</protein>
<evidence type="ECO:0000313" key="2">
    <source>
        <dbReference type="EMBL" id="RAK46037.1"/>
    </source>
</evidence>
<dbReference type="InterPro" id="IPR035930">
    <property type="entry name" value="FomD-like_sf"/>
</dbReference>
<accession>A0A327ZV61</accession>
<dbReference type="RefSeq" id="WP_111714208.1">
    <property type="nucleotide sequence ID" value="NZ_CP073819.1"/>
</dbReference>
<dbReference type="SUPFAM" id="SSF159234">
    <property type="entry name" value="FomD-like"/>
    <property type="match status" value="1"/>
</dbReference>
<dbReference type="InterPro" id="IPR007295">
    <property type="entry name" value="DUF402"/>
</dbReference>
<dbReference type="Pfam" id="PF04167">
    <property type="entry name" value="DUF402"/>
    <property type="match status" value="1"/>
</dbReference>
<dbReference type="Proteomes" id="UP000249808">
    <property type="component" value="Unassembled WGS sequence"/>
</dbReference>
<organism evidence="2 3">
    <name type="scientific">Macrococcus epidermidis</name>
    <dbReference type="NCBI Taxonomy" id="1902580"/>
    <lineage>
        <taxon>Bacteria</taxon>
        <taxon>Bacillati</taxon>
        <taxon>Bacillota</taxon>
        <taxon>Bacilli</taxon>
        <taxon>Bacillales</taxon>
        <taxon>Staphylococcaceae</taxon>
        <taxon>Macrococcus</taxon>
    </lineage>
</organism>
<dbReference type="PANTHER" id="PTHR41271">
    <property type="entry name" value="DUF402 DOMAIN-CONTAINING PROTEIN"/>
    <property type="match status" value="1"/>
</dbReference>
<feature type="domain" description="DUF402" evidence="1">
    <location>
        <begin position="64"/>
        <end position="158"/>
    </location>
</feature>
<dbReference type="EMBL" id="PZJH01000001">
    <property type="protein sequence ID" value="RAK46037.1"/>
    <property type="molecule type" value="Genomic_DNA"/>
</dbReference>
<dbReference type="Gene3D" id="2.40.380.10">
    <property type="entry name" value="FomD-like"/>
    <property type="match status" value="1"/>
</dbReference>